<proteinExistence type="predicted"/>
<sequence>MPGVHSSTQIDKQLKPLEPVERVILVKNDCRAEEHARVQPLVPAARPQTEVSAVLTVSVSIACIRLLMHALSWGSYVVSDLPVLRALHFDSKRDVALPTAVVKAAVGSIIAHALWCLSGVSGED</sequence>
<evidence type="ECO:0000313" key="2">
    <source>
        <dbReference type="Proteomes" id="UP001066276"/>
    </source>
</evidence>
<comment type="caution">
    <text evidence="1">The sequence shown here is derived from an EMBL/GenBank/DDBJ whole genome shotgun (WGS) entry which is preliminary data.</text>
</comment>
<dbReference type="AlphaFoldDB" id="A0AAV7RBE6"/>
<reference evidence="1" key="1">
    <citation type="journal article" date="2022" name="bioRxiv">
        <title>Sequencing and chromosome-scale assembly of the giantPleurodeles waltlgenome.</title>
        <authorList>
            <person name="Brown T."/>
            <person name="Elewa A."/>
            <person name="Iarovenko S."/>
            <person name="Subramanian E."/>
            <person name="Araus A.J."/>
            <person name="Petzold A."/>
            <person name="Susuki M."/>
            <person name="Suzuki K.-i.T."/>
            <person name="Hayashi T."/>
            <person name="Toyoda A."/>
            <person name="Oliveira C."/>
            <person name="Osipova E."/>
            <person name="Leigh N.D."/>
            <person name="Simon A."/>
            <person name="Yun M.H."/>
        </authorList>
    </citation>
    <scope>NUCLEOTIDE SEQUENCE</scope>
    <source>
        <strain evidence="1">20211129_DDA</strain>
        <tissue evidence="1">Liver</tissue>
    </source>
</reference>
<dbReference type="EMBL" id="JANPWB010000009">
    <property type="protein sequence ID" value="KAJ1150027.1"/>
    <property type="molecule type" value="Genomic_DNA"/>
</dbReference>
<organism evidence="1 2">
    <name type="scientific">Pleurodeles waltl</name>
    <name type="common">Iberian ribbed newt</name>
    <dbReference type="NCBI Taxonomy" id="8319"/>
    <lineage>
        <taxon>Eukaryota</taxon>
        <taxon>Metazoa</taxon>
        <taxon>Chordata</taxon>
        <taxon>Craniata</taxon>
        <taxon>Vertebrata</taxon>
        <taxon>Euteleostomi</taxon>
        <taxon>Amphibia</taxon>
        <taxon>Batrachia</taxon>
        <taxon>Caudata</taxon>
        <taxon>Salamandroidea</taxon>
        <taxon>Salamandridae</taxon>
        <taxon>Pleurodelinae</taxon>
        <taxon>Pleurodeles</taxon>
    </lineage>
</organism>
<accession>A0AAV7RBE6</accession>
<evidence type="ECO:0000313" key="1">
    <source>
        <dbReference type="EMBL" id="KAJ1150027.1"/>
    </source>
</evidence>
<protein>
    <submittedName>
        <fullName evidence="1">Uncharacterized protein</fullName>
    </submittedName>
</protein>
<name>A0AAV7RBE6_PLEWA</name>
<keyword evidence="2" id="KW-1185">Reference proteome</keyword>
<dbReference type="Proteomes" id="UP001066276">
    <property type="component" value="Chromosome 5"/>
</dbReference>
<gene>
    <name evidence="1" type="ORF">NDU88_002825</name>
</gene>